<evidence type="ECO:0000313" key="3">
    <source>
        <dbReference type="Proteomes" id="UP001217417"/>
    </source>
</evidence>
<feature type="region of interest" description="Disordered" evidence="1">
    <location>
        <begin position="309"/>
        <end position="328"/>
    </location>
</feature>
<dbReference type="RefSeq" id="XP_056042170.1">
    <property type="nucleotide sequence ID" value="XM_056189397.1"/>
</dbReference>
<gene>
    <name evidence="2" type="ORF">POJ06DRAFT_269803</name>
</gene>
<accession>A0AAD7QNR1</accession>
<dbReference type="EMBL" id="JARPMG010000008">
    <property type="protein sequence ID" value="KAJ8098720.1"/>
    <property type="molecule type" value="Genomic_DNA"/>
</dbReference>
<feature type="compositionally biased region" description="Basic residues" evidence="1">
    <location>
        <begin position="150"/>
        <end position="166"/>
    </location>
</feature>
<evidence type="ECO:0000256" key="1">
    <source>
        <dbReference type="SAM" id="MobiDB-lite"/>
    </source>
</evidence>
<protein>
    <submittedName>
        <fullName evidence="2">Uncharacterized protein</fullName>
    </submittedName>
</protein>
<reference evidence="2" key="1">
    <citation type="submission" date="2023-03" db="EMBL/GenBank/DDBJ databases">
        <title>Near-Complete genome sequence of Lipomyces tetrasporous NRRL Y-64009, an oleaginous yeast capable of growing on lignocellulosic hydrolysates.</title>
        <authorList>
            <consortium name="Lawrence Berkeley National Laboratory"/>
            <person name="Jagtap S.S."/>
            <person name="Liu J.-J."/>
            <person name="Walukiewicz H.E."/>
            <person name="Pangilinan J."/>
            <person name="Lipzen A."/>
            <person name="Ahrendt S."/>
            <person name="Koriabine M."/>
            <person name="Cobaugh K."/>
            <person name="Salamov A."/>
            <person name="Yoshinaga Y."/>
            <person name="Ng V."/>
            <person name="Daum C."/>
            <person name="Grigoriev I.V."/>
            <person name="Slininger P.J."/>
            <person name="Dien B.S."/>
            <person name="Jin Y.-S."/>
            <person name="Rao C.V."/>
        </authorList>
    </citation>
    <scope>NUCLEOTIDE SEQUENCE</scope>
    <source>
        <strain evidence="2">NRRL Y-64009</strain>
    </source>
</reference>
<proteinExistence type="predicted"/>
<evidence type="ECO:0000313" key="2">
    <source>
        <dbReference type="EMBL" id="KAJ8098720.1"/>
    </source>
</evidence>
<feature type="compositionally biased region" description="Basic residues" evidence="1">
    <location>
        <begin position="177"/>
        <end position="191"/>
    </location>
</feature>
<organism evidence="2 3">
    <name type="scientific">Lipomyces tetrasporus</name>
    <dbReference type="NCBI Taxonomy" id="54092"/>
    <lineage>
        <taxon>Eukaryota</taxon>
        <taxon>Fungi</taxon>
        <taxon>Dikarya</taxon>
        <taxon>Ascomycota</taxon>
        <taxon>Saccharomycotina</taxon>
        <taxon>Lipomycetes</taxon>
        <taxon>Lipomycetales</taxon>
        <taxon>Lipomycetaceae</taxon>
        <taxon>Lipomyces</taxon>
    </lineage>
</organism>
<feature type="compositionally biased region" description="Basic residues" evidence="1">
    <location>
        <begin position="128"/>
        <end position="140"/>
    </location>
</feature>
<feature type="region of interest" description="Disordered" evidence="1">
    <location>
        <begin position="1"/>
        <end position="103"/>
    </location>
</feature>
<keyword evidence="3" id="KW-1185">Reference proteome</keyword>
<comment type="caution">
    <text evidence="2">The sequence shown here is derived from an EMBL/GenBank/DDBJ whole genome shotgun (WGS) entry which is preliminary data.</text>
</comment>
<name>A0AAD7QNR1_9ASCO</name>
<feature type="compositionally biased region" description="Basic and acidic residues" evidence="1">
    <location>
        <begin position="84"/>
        <end position="103"/>
    </location>
</feature>
<dbReference type="GeneID" id="80884563"/>
<sequence length="675" mass="75823">MMSPSVEATRDALQIGDFTAMEQNGHKRKGSMRYNSPGRVKKRVKARDSGDIGGKSPSKNGANGHASIKPSKAAEKMTSSDYSYDEHVPTEDNTPHLNSDSEKPKIPKVTIVFKPEAWTGEVVAKAKAPGKKGSSKKSAAKSKTTTPPNKKSKKTTTKKAPSKAGKKQSTTDSASKQKQKRTKPPAKKPARAKSPPIVVVEPPEFNPVVTDLAEEELQCRLFIREYVLRFEKHCRLALKHINIVNDVTGPWVGSTYKALVVSILRIIYSDNFPVVPELLLKNAIKEVEKTASENEGIWRVVSEVLESQRDESEITSMPPSGTRSVSVDKDIDSAVDEESKEPTAEPESPAVDTIFKTNNRDLEKLKFIEKLIFLSLSGNYIRETIDIDHETSRRKIAQTTDDMKKMSEAHTMELDSVRRQFLDLPPNKKDEWEPRFEAVKARCNKEMKHIKDDLFRRKRKYGLRNLPLGMDIFGNVYWLFAERTKSQVGWGSWIMCYKAEHLPSPTGSILFPKGATEKSKDENVKVNGIAEDKMDIDDDAHSITSSELSDDLLGNNNNWYSVDNQEDATQLVKWIRYAAEVTFKREEKLRKKDTGTTSSRASVSESEDNQIYYDDFVQEIYSDDILHSVESSPWKTIPINVGATKESVEGLAKELLYISEFLPSKESSEAKKAKA</sequence>
<dbReference type="Proteomes" id="UP001217417">
    <property type="component" value="Unassembled WGS sequence"/>
</dbReference>
<feature type="compositionally biased region" description="Polar residues" evidence="1">
    <location>
        <begin position="314"/>
        <end position="325"/>
    </location>
</feature>
<feature type="region of interest" description="Disordered" evidence="1">
    <location>
        <begin position="124"/>
        <end position="197"/>
    </location>
</feature>
<dbReference type="AlphaFoldDB" id="A0AAD7QNR1"/>